<dbReference type="GO" id="GO:0006511">
    <property type="term" value="P:ubiquitin-dependent protein catabolic process"/>
    <property type="evidence" value="ECO:0007669"/>
    <property type="project" value="TreeGrafter"/>
</dbReference>
<evidence type="ECO:0000313" key="5">
    <source>
        <dbReference type="Proteomes" id="UP000631114"/>
    </source>
</evidence>
<feature type="domain" description="PSD13 N-terminal" evidence="3">
    <location>
        <begin position="30"/>
        <end position="107"/>
    </location>
</feature>
<dbReference type="GO" id="GO:0005634">
    <property type="term" value="C:nucleus"/>
    <property type="evidence" value="ECO:0007669"/>
    <property type="project" value="TreeGrafter"/>
</dbReference>
<dbReference type="PANTHER" id="PTHR10539:SF0">
    <property type="entry name" value="26S PROTEASOME NON-ATPASE REGULATORY SUBUNIT 13"/>
    <property type="match status" value="1"/>
</dbReference>
<evidence type="ECO:0000256" key="2">
    <source>
        <dbReference type="SAM" id="Phobius"/>
    </source>
</evidence>
<dbReference type="InterPro" id="IPR054179">
    <property type="entry name" value="PSD13_N"/>
</dbReference>
<dbReference type="GO" id="GO:0005829">
    <property type="term" value="C:cytosol"/>
    <property type="evidence" value="ECO:0007669"/>
    <property type="project" value="TreeGrafter"/>
</dbReference>
<feature type="transmembrane region" description="Helical" evidence="2">
    <location>
        <begin position="93"/>
        <end position="113"/>
    </location>
</feature>
<dbReference type="PANTHER" id="PTHR10539">
    <property type="entry name" value="26S PROTEASOME NON-ATPASE REGULATORY SUBUNIT 13"/>
    <property type="match status" value="1"/>
</dbReference>
<accession>A0A835HBY5</accession>
<dbReference type="GO" id="GO:0008541">
    <property type="term" value="C:proteasome regulatory particle, lid subcomplex"/>
    <property type="evidence" value="ECO:0007669"/>
    <property type="project" value="TreeGrafter"/>
</dbReference>
<keyword evidence="5" id="KW-1185">Reference proteome</keyword>
<evidence type="ECO:0000256" key="1">
    <source>
        <dbReference type="ARBA" id="ARBA00022942"/>
    </source>
</evidence>
<dbReference type="Proteomes" id="UP000631114">
    <property type="component" value="Unassembled WGS sequence"/>
</dbReference>
<dbReference type="GO" id="GO:0005198">
    <property type="term" value="F:structural molecule activity"/>
    <property type="evidence" value="ECO:0007669"/>
    <property type="project" value="TreeGrafter"/>
</dbReference>
<comment type="caution">
    <text evidence="4">The sequence shown here is derived from an EMBL/GenBank/DDBJ whole genome shotgun (WGS) entry which is preliminary data.</text>
</comment>
<dbReference type="AlphaFoldDB" id="A0A835HBY5"/>
<keyword evidence="2" id="KW-1133">Transmembrane helix</keyword>
<evidence type="ECO:0000259" key="3">
    <source>
        <dbReference type="Pfam" id="PF22037"/>
    </source>
</evidence>
<sequence>MVGNALIDLYNNFITEFEISRYKGTTNSGANTVLQVAETAFRLEKGDQKDCKNLLDDGKTTLDSMTDIDPSVYASYYWVSSQYHKCRREFSEFLWSALLYLAYIEGSTIGLAFMGSAMRAMRAALWDRQCEWNFWDCQCERCERHYGIGNASDASDFYGLDNASDFFGISNASDAAFMGSAMRATFM</sequence>
<dbReference type="EMBL" id="JADFTS010000007">
    <property type="protein sequence ID" value="KAF9595497.1"/>
    <property type="molecule type" value="Genomic_DNA"/>
</dbReference>
<organism evidence="4 5">
    <name type="scientific">Coptis chinensis</name>
    <dbReference type="NCBI Taxonomy" id="261450"/>
    <lineage>
        <taxon>Eukaryota</taxon>
        <taxon>Viridiplantae</taxon>
        <taxon>Streptophyta</taxon>
        <taxon>Embryophyta</taxon>
        <taxon>Tracheophyta</taxon>
        <taxon>Spermatophyta</taxon>
        <taxon>Magnoliopsida</taxon>
        <taxon>Ranunculales</taxon>
        <taxon>Ranunculaceae</taxon>
        <taxon>Coptidoideae</taxon>
        <taxon>Coptis</taxon>
    </lineage>
</organism>
<gene>
    <name evidence="4" type="ORF">IFM89_000585</name>
</gene>
<reference evidence="4 5" key="1">
    <citation type="submission" date="2020-10" db="EMBL/GenBank/DDBJ databases">
        <title>The Coptis chinensis genome and diversification of protoberbering-type alkaloids.</title>
        <authorList>
            <person name="Wang B."/>
            <person name="Shu S."/>
            <person name="Song C."/>
            <person name="Liu Y."/>
        </authorList>
    </citation>
    <scope>NUCLEOTIDE SEQUENCE [LARGE SCALE GENOMIC DNA]</scope>
    <source>
        <strain evidence="4">HL-2020</strain>
        <tissue evidence="4">Leaf</tissue>
    </source>
</reference>
<keyword evidence="2" id="KW-0812">Transmembrane</keyword>
<name>A0A835HBY5_9MAGN</name>
<dbReference type="OrthoDB" id="1093at2759"/>
<dbReference type="InterPro" id="IPR035298">
    <property type="entry name" value="PSMD13"/>
</dbReference>
<dbReference type="Pfam" id="PF22037">
    <property type="entry name" value="PSD13_N"/>
    <property type="match status" value="1"/>
</dbReference>
<keyword evidence="2" id="KW-0472">Membrane</keyword>
<evidence type="ECO:0000313" key="4">
    <source>
        <dbReference type="EMBL" id="KAF9595497.1"/>
    </source>
</evidence>
<protein>
    <recommendedName>
        <fullName evidence="3">PSD13 N-terminal domain-containing protein</fullName>
    </recommendedName>
</protein>
<keyword evidence="1" id="KW-0647">Proteasome</keyword>
<proteinExistence type="predicted"/>